<dbReference type="InterPro" id="IPR052184">
    <property type="entry name" value="SDR_enzymes"/>
</dbReference>
<gene>
    <name evidence="1" type="ORF">RSOLAG1IB_10389</name>
</gene>
<dbReference type="Proteomes" id="UP000059188">
    <property type="component" value="Unassembled WGS sequence"/>
</dbReference>
<dbReference type="SUPFAM" id="SSF51735">
    <property type="entry name" value="NAD(P)-binding Rossmann-fold domains"/>
    <property type="match status" value="1"/>
</dbReference>
<sequence length="243" mass="26875">MVVFVISGASYGLGPELVRQASFDDRNIIFALVKSAKAAERLANLTSARNNIHIYFDTREDRQAGYEVIARDILKTVTCVDVLINNVAWTGDCPGMQNLIRSDRYPNQMTDLQRFFSNHVLDAIHTINAFTPLLDRGSMKKVVTLVSEAVSSSSVLPSGLDVGVAYTMAKTALGMAMSRYSAKQKGSIYATIEFDSSASSSGKDEYRSEIQETTSEMLEMILRFGCDDSGRCIKLRERDLITL</sequence>
<reference evidence="1 2" key="1">
    <citation type="submission" date="2014-11" db="EMBL/GenBank/DDBJ databases">
        <authorList>
            <person name="Wibberg Daniel"/>
        </authorList>
    </citation>
    <scope>NUCLEOTIDE SEQUENCE [LARGE SCALE GENOMIC DNA]</scope>
    <source>
        <strain evidence="1">Rhizoctonia solani AG1-IB 7/3/14</strain>
    </source>
</reference>
<dbReference type="PANTHER" id="PTHR45458:SF3">
    <property type="entry name" value="CHAIN DEHYDROGENASE (ATSC), PUTATIVE-RELATED"/>
    <property type="match status" value="1"/>
</dbReference>
<organism evidence="1 2">
    <name type="scientific">Thanatephorus cucumeris (strain AG1-IB / isolate 7/3/14)</name>
    <name type="common">Lettuce bottom rot fungus</name>
    <name type="synonym">Rhizoctonia solani</name>
    <dbReference type="NCBI Taxonomy" id="1108050"/>
    <lineage>
        <taxon>Eukaryota</taxon>
        <taxon>Fungi</taxon>
        <taxon>Dikarya</taxon>
        <taxon>Basidiomycota</taxon>
        <taxon>Agaricomycotina</taxon>
        <taxon>Agaricomycetes</taxon>
        <taxon>Cantharellales</taxon>
        <taxon>Ceratobasidiaceae</taxon>
        <taxon>Rhizoctonia</taxon>
        <taxon>Rhizoctonia solani AG-1</taxon>
    </lineage>
</organism>
<evidence type="ECO:0000313" key="1">
    <source>
        <dbReference type="EMBL" id="CEL62336.1"/>
    </source>
</evidence>
<dbReference type="EMBL" id="LN679166">
    <property type="protein sequence ID" value="CEL62336.1"/>
    <property type="molecule type" value="Genomic_DNA"/>
</dbReference>
<dbReference type="InterPro" id="IPR002347">
    <property type="entry name" value="SDR_fam"/>
</dbReference>
<dbReference type="Pfam" id="PF00106">
    <property type="entry name" value="adh_short"/>
    <property type="match status" value="1"/>
</dbReference>
<name>A0A0B7FWI7_THACB</name>
<keyword evidence="2" id="KW-1185">Reference proteome</keyword>
<proteinExistence type="predicted"/>
<dbReference type="PANTHER" id="PTHR45458">
    <property type="entry name" value="SHORT-CHAIN DEHYDROGENASE/REDUCTASE SDR"/>
    <property type="match status" value="1"/>
</dbReference>
<accession>A0A0B7FWI7</accession>
<protein>
    <submittedName>
        <fullName evidence="1">Uncharacterized protein</fullName>
    </submittedName>
</protein>
<dbReference type="AlphaFoldDB" id="A0A0B7FWI7"/>
<evidence type="ECO:0000313" key="2">
    <source>
        <dbReference type="Proteomes" id="UP000059188"/>
    </source>
</evidence>
<dbReference type="InterPro" id="IPR036291">
    <property type="entry name" value="NAD(P)-bd_dom_sf"/>
</dbReference>
<dbReference type="GO" id="GO:0016616">
    <property type="term" value="F:oxidoreductase activity, acting on the CH-OH group of donors, NAD or NADP as acceptor"/>
    <property type="evidence" value="ECO:0007669"/>
    <property type="project" value="TreeGrafter"/>
</dbReference>
<dbReference type="Gene3D" id="3.40.50.720">
    <property type="entry name" value="NAD(P)-binding Rossmann-like Domain"/>
    <property type="match status" value="1"/>
</dbReference>
<dbReference type="OrthoDB" id="3218355at2759"/>